<keyword evidence="1" id="KW-0732">Signal</keyword>
<evidence type="ECO:0008006" key="3">
    <source>
        <dbReference type="Google" id="ProtNLM"/>
    </source>
</evidence>
<gene>
    <name evidence="2" type="ORF">OJ253_3355</name>
</gene>
<comment type="caution">
    <text evidence="2">The sequence shown here is derived from an EMBL/GenBank/DDBJ whole genome shotgun (WGS) entry which is preliminary data.</text>
</comment>
<dbReference type="EMBL" id="JAPCXC010000110">
    <property type="protein sequence ID" value="KAJ1605039.1"/>
    <property type="molecule type" value="Genomic_DNA"/>
</dbReference>
<sequence>MFNLSLLLLITLLGLIRGVRSSDIIFSANYSEISENESVLENLEIIYKEYKEQKNVTDLVQALQESEERQLASPSDLYSDVEVTPDSWDMIEAALKNTTVSTPSPPFSSSSTGACVKLASDVNIIFGSYRDQFQDAFAKCSRKSLGSHKNTFRCISKLSFDGLTLSDKCNDCWARTAHCGVKHCASQCLFSTCVTKCQKCSTRECSKFLNECAGTDWMPLPCGLDPHSPIPEHFKAADPK</sequence>
<reference evidence="2" key="1">
    <citation type="submission" date="2022-10" db="EMBL/GenBank/DDBJ databases">
        <title>Adaptive evolution leads to modifications in subtelomeric GC content in a zoonotic Cryptosporidium species.</title>
        <authorList>
            <person name="Li J."/>
            <person name="Feng Y."/>
            <person name="Xiao L."/>
        </authorList>
    </citation>
    <scope>NUCLEOTIDE SEQUENCE</scope>
    <source>
        <strain evidence="2">33844</strain>
    </source>
</reference>
<evidence type="ECO:0000256" key="1">
    <source>
        <dbReference type="SAM" id="SignalP"/>
    </source>
</evidence>
<name>A0A9D5DIV2_9CRYT</name>
<dbReference type="Proteomes" id="UP001067231">
    <property type="component" value="Unassembled WGS sequence"/>
</dbReference>
<accession>A0A9D5DIV2</accession>
<feature type="chain" id="PRO_5038593375" description="TNFR-Cys domain-containing protein" evidence="1">
    <location>
        <begin position="22"/>
        <end position="240"/>
    </location>
</feature>
<feature type="signal peptide" evidence="1">
    <location>
        <begin position="1"/>
        <end position="21"/>
    </location>
</feature>
<dbReference type="OrthoDB" id="341336at2759"/>
<proteinExistence type="predicted"/>
<evidence type="ECO:0000313" key="2">
    <source>
        <dbReference type="EMBL" id="KAJ1605039.1"/>
    </source>
</evidence>
<dbReference type="AlphaFoldDB" id="A0A9D5DIV2"/>
<protein>
    <recommendedName>
        <fullName evidence="3">TNFR-Cys domain-containing protein</fullName>
    </recommendedName>
</protein>
<organism evidence="2">
    <name type="scientific">Cryptosporidium canis</name>
    <dbReference type="NCBI Taxonomy" id="195482"/>
    <lineage>
        <taxon>Eukaryota</taxon>
        <taxon>Sar</taxon>
        <taxon>Alveolata</taxon>
        <taxon>Apicomplexa</taxon>
        <taxon>Conoidasida</taxon>
        <taxon>Coccidia</taxon>
        <taxon>Eucoccidiorida</taxon>
        <taxon>Eimeriorina</taxon>
        <taxon>Cryptosporidiidae</taxon>
        <taxon>Cryptosporidium</taxon>
    </lineage>
</organism>